<name>A0A858RGV0_9BACT</name>
<sequence length="355" mass="39081">MPEIPAADSFLLRIPDVFAKHSPEILGKLGASPLKKLGSDYQMVRLENPATLQDSEWAAFVKWRLPIHHAWPCNPQKMEGFVEKAAQAILKKFGDSQAQALFTGPLQTSAAHPFYKHLATNLRGRTLQLFPAFPVKQVEDQDPDQPTLFCLVGKEGLFCGLATPRETNGFYPGGTKFISQNTESTISRAGAKIAEALHYIELYRPVPKDGAHWLELGASPGGMTSELLARGYRVTAVDKAAMDDRLKIKPGLAIVRNDVDAFRPSEQETFDALLSDMNGDARGSLRQVARLSAHLKKGSLVVFTLKGAGTESPEELIELCRAARAYAEASGLRVIACTHLTYNRHELTLFLSREK</sequence>
<dbReference type="InterPro" id="IPR002877">
    <property type="entry name" value="RNA_MeTrfase_FtsJ_dom"/>
</dbReference>
<dbReference type="CDD" id="cd02440">
    <property type="entry name" value="AdoMet_MTases"/>
    <property type="match status" value="1"/>
</dbReference>
<dbReference type="AlphaFoldDB" id="A0A858RGV0"/>
<protein>
    <recommendedName>
        <fullName evidence="1">Ribosomal RNA methyltransferase FtsJ domain-containing protein</fullName>
    </recommendedName>
</protein>
<evidence type="ECO:0000313" key="3">
    <source>
        <dbReference type="Proteomes" id="UP000501812"/>
    </source>
</evidence>
<dbReference type="EMBL" id="CP051774">
    <property type="protein sequence ID" value="QJE96386.1"/>
    <property type="molecule type" value="Genomic_DNA"/>
</dbReference>
<accession>A0A858RGV0</accession>
<organism evidence="2 3">
    <name type="scientific">Luteolibacter luteus</name>
    <dbReference type="NCBI Taxonomy" id="2728835"/>
    <lineage>
        <taxon>Bacteria</taxon>
        <taxon>Pseudomonadati</taxon>
        <taxon>Verrucomicrobiota</taxon>
        <taxon>Verrucomicrobiia</taxon>
        <taxon>Verrucomicrobiales</taxon>
        <taxon>Verrucomicrobiaceae</taxon>
        <taxon>Luteolibacter</taxon>
    </lineage>
</organism>
<dbReference type="InterPro" id="IPR029063">
    <property type="entry name" value="SAM-dependent_MTases_sf"/>
</dbReference>
<dbReference type="GO" id="GO:0032259">
    <property type="term" value="P:methylation"/>
    <property type="evidence" value="ECO:0007669"/>
    <property type="project" value="InterPro"/>
</dbReference>
<dbReference type="RefSeq" id="WP_169454787.1">
    <property type="nucleotide sequence ID" value="NZ_CP051774.1"/>
</dbReference>
<proteinExistence type="predicted"/>
<dbReference type="Pfam" id="PF01728">
    <property type="entry name" value="FtsJ"/>
    <property type="match status" value="1"/>
</dbReference>
<dbReference type="GO" id="GO:0008168">
    <property type="term" value="F:methyltransferase activity"/>
    <property type="evidence" value="ECO:0007669"/>
    <property type="project" value="InterPro"/>
</dbReference>
<dbReference type="PANTHER" id="PTHR37524:SF2">
    <property type="entry name" value="RIBOSOMAL RNA METHYLTRANSFERASE FTSJ DOMAIN-CONTAINING PROTEIN"/>
    <property type="match status" value="1"/>
</dbReference>
<dbReference type="SUPFAM" id="SSF53335">
    <property type="entry name" value="S-adenosyl-L-methionine-dependent methyltransferases"/>
    <property type="match status" value="1"/>
</dbReference>
<dbReference type="PANTHER" id="PTHR37524">
    <property type="entry name" value="RIBOSOMAL RNA LARGE SUBUNIT METHYLTRANSFERASE M"/>
    <property type="match status" value="1"/>
</dbReference>
<dbReference type="KEGG" id="luo:HHL09_11525"/>
<feature type="domain" description="Ribosomal RNA methyltransferase FtsJ" evidence="1">
    <location>
        <begin position="187"/>
        <end position="300"/>
    </location>
</feature>
<keyword evidence="3" id="KW-1185">Reference proteome</keyword>
<reference evidence="2 3" key="1">
    <citation type="submission" date="2020-04" db="EMBL/GenBank/DDBJ databases">
        <title>Luteolibacter sp. G-1-1-1 isolated from soil.</title>
        <authorList>
            <person name="Dahal R.H."/>
        </authorList>
    </citation>
    <scope>NUCLEOTIDE SEQUENCE [LARGE SCALE GENOMIC DNA]</scope>
    <source>
        <strain evidence="2 3">G-1-1-1</strain>
    </source>
</reference>
<dbReference type="Gene3D" id="3.40.50.150">
    <property type="entry name" value="Vaccinia Virus protein VP39"/>
    <property type="match status" value="1"/>
</dbReference>
<gene>
    <name evidence="2" type="ORF">HHL09_11525</name>
</gene>
<evidence type="ECO:0000313" key="2">
    <source>
        <dbReference type="EMBL" id="QJE96386.1"/>
    </source>
</evidence>
<dbReference type="Proteomes" id="UP000501812">
    <property type="component" value="Chromosome"/>
</dbReference>
<evidence type="ECO:0000259" key="1">
    <source>
        <dbReference type="Pfam" id="PF01728"/>
    </source>
</evidence>